<name>A0ABY4YXE7_9MICO</name>
<dbReference type="Gene3D" id="2.60.40.2700">
    <property type="match status" value="1"/>
</dbReference>
<evidence type="ECO:0008006" key="4">
    <source>
        <dbReference type="Google" id="ProtNLM"/>
    </source>
</evidence>
<organism evidence="2 3">
    <name type="scientific">Ornithinimicrobium faecis</name>
    <dbReference type="NCBI Taxonomy" id="2934158"/>
    <lineage>
        <taxon>Bacteria</taxon>
        <taxon>Bacillati</taxon>
        <taxon>Actinomycetota</taxon>
        <taxon>Actinomycetes</taxon>
        <taxon>Micrococcales</taxon>
        <taxon>Ornithinimicrobiaceae</taxon>
        <taxon>Ornithinimicrobium</taxon>
    </lineage>
</organism>
<evidence type="ECO:0000313" key="3">
    <source>
        <dbReference type="Proteomes" id="UP001056455"/>
    </source>
</evidence>
<gene>
    <name evidence="2" type="ORF">NF556_06480</name>
</gene>
<feature type="signal peptide" evidence="1">
    <location>
        <begin position="1"/>
        <end position="27"/>
    </location>
</feature>
<feature type="chain" id="PRO_5045543176" description="Ig-like domain-containing protein" evidence="1">
    <location>
        <begin position="28"/>
        <end position="401"/>
    </location>
</feature>
<evidence type="ECO:0000256" key="1">
    <source>
        <dbReference type="SAM" id="SignalP"/>
    </source>
</evidence>
<evidence type="ECO:0000313" key="2">
    <source>
        <dbReference type="EMBL" id="USQ81287.1"/>
    </source>
</evidence>
<accession>A0ABY4YXE7</accession>
<dbReference type="PROSITE" id="PS00430">
    <property type="entry name" value="TONB_DEPENDENT_REC_1"/>
    <property type="match status" value="1"/>
</dbReference>
<keyword evidence="3" id="KW-1185">Reference proteome</keyword>
<keyword evidence="1" id="KW-0732">Signal</keyword>
<proteinExistence type="predicted"/>
<dbReference type="EMBL" id="CP099489">
    <property type="protein sequence ID" value="USQ81287.1"/>
    <property type="molecule type" value="Genomic_DNA"/>
</dbReference>
<dbReference type="RefSeq" id="WP_252594673.1">
    <property type="nucleotide sequence ID" value="NZ_CP099489.1"/>
</dbReference>
<reference evidence="2" key="1">
    <citation type="submission" date="2022-06" db="EMBL/GenBank/DDBJ databases">
        <title>Ornithinimicrobium HY1793.</title>
        <authorList>
            <person name="Huang Y."/>
        </authorList>
    </citation>
    <scope>NUCLEOTIDE SEQUENCE</scope>
    <source>
        <strain evidence="2">HY1793</strain>
    </source>
</reference>
<sequence>MESPVSARKLSKPLGALSALVMGVAMTAVPAAAHAEEADTKAPIVTVKSGDSFTVVANGDYEKVSFSLQDAGKIDKVVLNGVTKDLSNNIWSDLNHVKPGVFGAIHGENTLEVYDVAGNVTTHTFVLNPQAPTVTVKEGDTFTATDGAAYEKVSFKLTDAGKVDKVVLNGVVKDLANDKWSDLNYVKPGVFGAVLGENTLEVYDVAGNVTTVHFTLSATGPSVTIKDNATYTVADGDAYELISFKLFDEGKVDRVVVNGVVKDLSNNKWSDLNYVKPGAFGGVLGENTLVAYDISGNSTTVNFTLVEPMVAAGTPSITSHLPRGRIKQGAELTVNEGDWAQGAQLTYQWFRDGEAVEGETGQMLHLKGGRWPAGTVITVEVTGSLDGHRPAVASTTVVATR</sequence>
<protein>
    <recommendedName>
        <fullName evidence="4">Ig-like domain-containing protein</fullName>
    </recommendedName>
</protein>
<dbReference type="Proteomes" id="UP001056455">
    <property type="component" value="Chromosome"/>
</dbReference>
<dbReference type="InterPro" id="IPR010916">
    <property type="entry name" value="TonB_box_CS"/>
</dbReference>